<reference evidence="2" key="1">
    <citation type="submission" date="2022-11" db="EMBL/GenBank/DDBJ databases">
        <authorList>
            <person name="Petersen C."/>
        </authorList>
    </citation>
    <scope>NUCLEOTIDE SEQUENCE</scope>
    <source>
        <strain evidence="2">IBT 29864</strain>
    </source>
</reference>
<gene>
    <name evidence="2" type="ORF">N7496_005922</name>
</gene>
<dbReference type="GeneID" id="81438030"/>
<proteinExistence type="predicted"/>
<name>A0A9W9S0T9_9EURO</name>
<feature type="region of interest" description="Disordered" evidence="1">
    <location>
        <begin position="116"/>
        <end position="154"/>
    </location>
</feature>
<dbReference type="AlphaFoldDB" id="A0A9W9S0T9"/>
<feature type="compositionally biased region" description="Polar residues" evidence="1">
    <location>
        <begin position="145"/>
        <end position="154"/>
    </location>
</feature>
<evidence type="ECO:0000313" key="2">
    <source>
        <dbReference type="EMBL" id="KAJ5369830.1"/>
    </source>
</evidence>
<comment type="caution">
    <text evidence="2">The sequence shown here is derived from an EMBL/GenBank/DDBJ whole genome shotgun (WGS) entry which is preliminary data.</text>
</comment>
<organism evidence="2 3">
    <name type="scientific">Penicillium cataractarum</name>
    <dbReference type="NCBI Taxonomy" id="2100454"/>
    <lineage>
        <taxon>Eukaryota</taxon>
        <taxon>Fungi</taxon>
        <taxon>Dikarya</taxon>
        <taxon>Ascomycota</taxon>
        <taxon>Pezizomycotina</taxon>
        <taxon>Eurotiomycetes</taxon>
        <taxon>Eurotiomycetidae</taxon>
        <taxon>Eurotiales</taxon>
        <taxon>Aspergillaceae</taxon>
        <taxon>Penicillium</taxon>
    </lineage>
</organism>
<accession>A0A9W9S0T9</accession>
<sequence length="203" mass="21815">MGFLVPAKNLHTDALVSGGRATRDHLHDAASSAAIFPCPHQKAIIDSFTDPCLRAGRYRRHTPSTVECSLQPALPSQRRAPGSLQLADLSTSRHATIQHGFRTVTGKVDMEAAIVKPQSIQDPETEARNENGDGHQAPDIAPPDYSSQSLESGTVSPPLFEFLAHPDAYTTSSAPIDIQISDIPPEIRPSSREAPNSAAFPNH</sequence>
<reference evidence="2" key="2">
    <citation type="journal article" date="2023" name="IMA Fungus">
        <title>Comparative genomic study of the Penicillium genus elucidates a diverse pangenome and 15 lateral gene transfer events.</title>
        <authorList>
            <person name="Petersen C."/>
            <person name="Sorensen T."/>
            <person name="Nielsen M.R."/>
            <person name="Sondergaard T.E."/>
            <person name="Sorensen J.L."/>
            <person name="Fitzpatrick D.A."/>
            <person name="Frisvad J.C."/>
            <person name="Nielsen K.L."/>
        </authorList>
    </citation>
    <scope>NUCLEOTIDE SEQUENCE</scope>
    <source>
        <strain evidence="2">IBT 29864</strain>
    </source>
</reference>
<dbReference type="EMBL" id="JAPZBS010000005">
    <property type="protein sequence ID" value="KAJ5369830.1"/>
    <property type="molecule type" value="Genomic_DNA"/>
</dbReference>
<keyword evidence="3" id="KW-1185">Reference proteome</keyword>
<dbReference type="Proteomes" id="UP001147782">
    <property type="component" value="Unassembled WGS sequence"/>
</dbReference>
<evidence type="ECO:0000256" key="1">
    <source>
        <dbReference type="SAM" id="MobiDB-lite"/>
    </source>
</evidence>
<feature type="region of interest" description="Disordered" evidence="1">
    <location>
        <begin position="173"/>
        <end position="203"/>
    </location>
</feature>
<evidence type="ECO:0000313" key="3">
    <source>
        <dbReference type="Proteomes" id="UP001147782"/>
    </source>
</evidence>
<protein>
    <submittedName>
        <fullName evidence="2">Uncharacterized protein</fullName>
    </submittedName>
</protein>
<dbReference type="RefSeq" id="XP_056554264.1">
    <property type="nucleotide sequence ID" value="XM_056698851.1"/>
</dbReference>